<evidence type="ECO:0000313" key="2">
    <source>
        <dbReference type="EMBL" id="KFE60135.1"/>
    </source>
</evidence>
<dbReference type="RefSeq" id="WP_044199340.1">
    <property type="nucleotide sequence ID" value="NZ_JMCB01000031.1"/>
</dbReference>
<keyword evidence="1" id="KW-0732">Signal</keyword>
<proteinExistence type="predicted"/>
<name>A0A085VXH2_9BACT</name>
<dbReference type="OrthoDB" id="5479238at2"/>
<feature type="signal peptide" evidence="1">
    <location>
        <begin position="1"/>
        <end position="21"/>
    </location>
</feature>
<evidence type="ECO:0000313" key="3">
    <source>
        <dbReference type="Proteomes" id="UP000028725"/>
    </source>
</evidence>
<feature type="chain" id="PRO_5001799095" description="Tetratricopeptide repeat protein" evidence="1">
    <location>
        <begin position="22"/>
        <end position="691"/>
    </location>
</feature>
<dbReference type="STRING" id="394096.DB31_6006"/>
<reference evidence="2 3" key="1">
    <citation type="submission" date="2014-04" db="EMBL/GenBank/DDBJ databases">
        <title>Genome assembly of Hyalangium minutum DSM 14724.</title>
        <authorList>
            <person name="Sharma G."/>
            <person name="Subramanian S."/>
        </authorList>
    </citation>
    <scope>NUCLEOTIDE SEQUENCE [LARGE SCALE GENOMIC DNA]</scope>
    <source>
        <strain evidence="2 3">DSM 14724</strain>
    </source>
</reference>
<accession>A0A085VXH2</accession>
<organism evidence="2 3">
    <name type="scientific">Hyalangium minutum</name>
    <dbReference type="NCBI Taxonomy" id="394096"/>
    <lineage>
        <taxon>Bacteria</taxon>
        <taxon>Pseudomonadati</taxon>
        <taxon>Myxococcota</taxon>
        <taxon>Myxococcia</taxon>
        <taxon>Myxococcales</taxon>
        <taxon>Cystobacterineae</taxon>
        <taxon>Archangiaceae</taxon>
        <taxon>Hyalangium</taxon>
    </lineage>
</organism>
<dbReference type="EMBL" id="JMCB01000031">
    <property type="protein sequence ID" value="KFE60135.1"/>
    <property type="molecule type" value="Genomic_DNA"/>
</dbReference>
<protein>
    <recommendedName>
        <fullName evidence="4">Tetratricopeptide repeat protein</fullName>
    </recommendedName>
</protein>
<gene>
    <name evidence="2" type="ORF">DB31_6006</name>
</gene>
<dbReference type="AlphaFoldDB" id="A0A085VXH2"/>
<dbReference type="Proteomes" id="UP000028725">
    <property type="component" value="Unassembled WGS sequence"/>
</dbReference>
<sequence length="691" mass="76735">MKSFFARAALALTLAVPLLWAAPSEACGPDCSEPSPRDDLQACMAGKLGDLTEHSPECQTVGFLLMRGLAGPEKELVASMLPLESSYPGVYTGTWTDARAKVPVPSERGEIATEAPFGEYTWFFNCLTGAFEVAAQSLDERIAKLGASHPEVIDWAKAQDAVFANCGRGEKVLPAPAPANASAGARTDRAYQTAAALFYAGEFEEAIRQLDAIAKDAASPWRGWARLVAVRAVIRQATLVAQADEEKRVLLERARERCVAIVKDPGLKDLHRQTRQLTWFIDYRLRPDKQLNLLGRVLLEKPDDNFGYAWRDYFALRKGQPPSTDELSSFLDVFRGKDGYARAVEWWKKTRSQPWLVAALSQATGKEPELAELLAQSASIPKDSPAYVTVHAARGRMALAQGRFDEARAELLPLLESGATTLPPLTVKRLSEGLRQAALTFEEWAKYAHLSTSEADRFFTLGVPVARFKDAKMLAALDPKLRREVVLGGWARAALLDRWEEEKALEPLVEQVAPELKEVLAKVKAREKPEERRMAAVWVLLKSPGMSPNVSPYRTQGGFDYDICLGSGWCGGEPTDFYQDCDASKGSCGTRFISVAERREVLAERQALGKLGESPELLIQFTLDYAKRHPDDALVPEALHESVRQTRFDRTFCTSYEEGSKARSALSKQAFQLLQRKYGKTEWAKKTQYHY</sequence>
<comment type="caution">
    <text evidence="2">The sequence shown here is derived from an EMBL/GenBank/DDBJ whole genome shotgun (WGS) entry which is preliminary data.</text>
</comment>
<keyword evidence="3" id="KW-1185">Reference proteome</keyword>
<evidence type="ECO:0000256" key="1">
    <source>
        <dbReference type="SAM" id="SignalP"/>
    </source>
</evidence>
<evidence type="ECO:0008006" key="4">
    <source>
        <dbReference type="Google" id="ProtNLM"/>
    </source>
</evidence>